<feature type="region of interest" description="Disordered" evidence="1">
    <location>
        <begin position="1"/>
        <end position="50"/>
    </location>
</feature>
<gene>
    <name evidence="2" type="ORF">DPX16_11656</name>
</gene>
<reference evidence="2 3" key="1">
    <citation type="submission" date="2018-10" db="EMBL/GenBank/DDBJ databases">
        <title>Genome assembly for a Yunnan-Guizhou Plateau 3E fish, Anabarilius grahami (Regan), and its evolutionary and genetic applications.</title>
        <authorList>
            <person name="Jiang W."/>
        </authorList>
    </citation>
    <scope>NUCLEOTIDE SEQUENCE [LARGE SCALE GENOMIC DNA]</scope>
    <source>
        <strain evidence="2">AG-KIZ</strain>
        <tissue evidence="2">Muscle</tissue>
    </source>
</reference>
<evidence type="ECO:0000256" key="1">
    <source>
        <dbReference type="SAM" id="MobiDB-lite"/>
    </source>
</evidence>
<name>A0A3N0Z2M1_ANAGA</name>
<organism evidence="2 3">
    <name type="scientific">Anabarilius grahami</name>
    <name type="common">Kanglang fish</name>
    <name type="synonym">Barilius grahami</name>
    <dbReference type="NCBI Taxonomy" id="495550"/>
    <lineage>
        <taxon>Eukaryota</taxon>
        <taxon>Metazoa</taxon>
        <taxon>Chordata</taxon>
        <taxon>Craniata</taxon>
        <taxon>Vertebrata</taxon>
        <taxon>Euteleostomi</taxon>
        <taxon>Actinopterygii</taxon>
        <taxon>Neopterygii</taxon>
        <taxon>Teleostei</taxon>
        <taxon>Ostariophysi</taxon>
        <taxon>Cypriniformes</taxon>
        <taxon>Xenocyprididae</taxon>
        <taxon>Xenocypridinae</taxon>
        <taxon>Xenocypridinae incertae sedis</taxon>
        <taxon>Anabarilius</taxon>
    </lineage>
</organism>
<evidence type="ECO:0000313" key="2">
    <source>
        <dbReference type="EMBL" id="ROL52551.1"/>
    </source>
</evidence>
<comment type="caution">
    <text evidence="2">The sequence shown here is derived from an EMBL/GenBank/DDBJ whole genome shotgun (WGS) entry which is preliminary data.</text>
</comment>
<dbReference type="AlphaFoldDB" id="A0A3N0Z2M1"/>
<accession>A0A3N0Z2M1</accession>
<evidence type="ECO:0000313" key="3">
    <source>
        <dbReference type="Proteomes" id="UP000281406"/>
    </source>
</evidence>
<protein>
    <submittedName>
        <fullName evidence="2">Uncharacterized protein</fullName>
    </submittedName>
</protein>
<proteinExistence type="predicted"/>
<dbReference type="EMBL" id="RJVU01015164">
    <property type="protein sequence ID" value="ROL52551.1"/>
    <property type="molecule type" value="Genomic_DNA"/>
</dbReference>
<keyword evidence="3" id="KW-1185">Reference proteome</keyword>
<dbReference type="Proteomes" id="UP000281406">
    <property type="component" value="Unassembled WGS sequence"/>
</dbReference>
<sequence length="75" mass="7852">MQSGGVSGVSPRSPSPDLLGSGRTITGQKTPEALLYRGKARTGPSSAGGQRATLVCEEPCGVTCHRTEVQECHRR</sequence>
<feature type="compositionally biased region" description="Low complexity" evidence="1">
    <location>
        <begin position="1"/>
        <end position="16"/>
    </location>
</feature>